<feature type="domain" description="Tail sheath protein subtilisin-like" evidence="2">
    <location>
        <begin position="217"/>
        <end position="376"/>
    </location>
</feature>
<dbReference type="Proteomes" id="UP000197157">
    <property type="component" value="Chromosome"/>
</dbReference>
<reference evidence="4 5" key="1">
    <citation type="submission" date="2017-06" db="EMBL/GenBank/DDBJ databases">
        <title>Salmonella reference genomes for public health.</title>
        <authorList>
            <person name="Robertson J."/>
            <person name="Yoshida C."/>
            <person name="Gurnik S."/>
            <person name="Nash J."/>
        </authorList>
    </citation>
    <scope>NUCLEOTIDE SEQUENCE [LARGE SCALE GENOMIC DNA]</scope>
    <source>
        <strain evidence="4 5">S-1643</strain>
    </source>
</reference>
<evidence type="ECO:0000256" key="1">
    <source>
        <dbReference type="ARBA" id="ARBA00008005"/>
    </source>
</evidence>
<gene>
    <name evidence="4" type="ORF">LFZ25_08165</name>
</gene>
<dbReference type="PIRSF" id="PIRSF007349">
    <property type="entry name" value="Tsp_L"/>
    <property type="match status" value="1"/>
</dbReference>
<name>A0A2C9NXR6_SALET</name>
<dbReference type="Pfam" id="PF17482">
    <property type="entry name" value="Phage_sheath_1C"/>
    <property type="match status" value="1"/>
</dbReference>
<dbReference type="InterPro" id="IPR020287">
    <property type="entry name" value="Tail_sheath_C"/>
</dbReference>
<sequence>MSDISFNEIPTNLRVPLTYIEFDNSNAVSGTPAPRQRVLMFGQSNTTGAGEQNNKPVRIFSPSQAAAAFGQGSMLHLMAKAFIDINRVAELWCIAQGNGTGDAAAATINLHGTATENGVLVTYVAGVRLPVAVLKGDTGADIADALAALINSNSDLPVKAEVVPDAGGDGADDSHADVKLTAKFTGRSSVTDVRWNYYRQEAIPGGIVTKVTYPTGTPSNPDIAPAIAALGELQYKYIVMPYLDEPNLNLLRTELQERWGPVNQADGFAVTSYHGSLGDITNFGISRNDHLISCMGVPPTPQPQYIWCASICAVAAQALSIDPARPLQTLTVPGLMPPEMSERFQWSERNALLFDGISTFTVDDGDQVQIERLITMYRTNKYGDSDPSYLNVNTIATLSYLRYSLRLRIQQKYPRHKLADDGTFISPGQPIVTPKIIKAELLALFTEWETAGLVEDFDTYKDELYVVRNKDDKDRLDVLCGPNLINQFRIFAAQIRFIL</sequence>
<dbReference type="EMBL" id="CP022117">
    <property type="protein sequence ID" value="ASG15927.1"/>
    <property type="molecule type" value="Genomic_DNA"/>
</dbReference>
<evidence type="ECO:0000259" key="3">
    <source>
        <dbReference type="Pfam" id="PF17482"/>
    </source>
</evidence>
<dbReference type="AlphaFoldDB" id="A0A2C9NXR6"/>
<dbReference type="InterPro" id="IPR035089">
    <property type="entry name" value="Phage_sheath_subtilisin"/>
</dbReference>
<evidence type="ECO:0000259" key="2">
    <source>
        <dbReference type="Pfam" id="PF04984"/>
    </source>
</evidence>
<feature type="domain" description="Tail sheath protein C-terminal" evidence="3">
    <location>
        <begin position="384"/>
        <end position="497"/>
    </location>
</feature>
<organism evidence="4 5">
    <name type="scientific">Salmonella enterica subsp. enterica serovar Macclesfield str. S-1643</name>
    <dbReference type="NCBI Taxonomy" id="1242107"/>
    <lineage>
        <taxon>Bacteria</taxon>
        <taxon>Pseudomonadati</taxon>
        <taxon>Pseudomonadota</taxon>
        <taxon>Gammaproteobacteria</taxon>
        <taxon>Enterobacterales</taxon>
        <taxon>Enterobacteriaceae</taxon>
        <taxon>Salmonella</taxon>
    </lineage>
</organism>
<evidence type="ECO:0000313" key="4">
    <source>
        <dbReference type="EMBL" id="ASG15927.1"/>
    </source>
</evidence>
<accession>A0A2C9NXR6</accession>
<dbReference type="Pfam" id="PF04984">
    <property type="entry name" value="Phage_sheath_1"/>
    <property type="match status" value="1"/>
</dbReference>
<dbReference type="InterPro" id="IPR007067">
    <property type="entry name" value="Tail_sheath"/>
</dbReference>
<dbReference type="RefSeq" id="WP_088730311.1">
    <property type="nucleotide sequence ID" value="NZ_CP022117.1"/>
</dbReference>
<proteinExistence type="inferred from homology"/>
<protein>
    <submittedName>
        <fullName evidence="4">Phage tail protein</fullName>
    </submittedName>
</protein>
<comment type="similarity">
    <text evidence="1">Belongs to the myoviridae tail sheath protein family.</text>
</comment>
<evidence type="ECO:0000313" key="5">
    <source>
        <dbReference type="Proteomes" id="UP000197157"/>
    </source>
</evidence>